<reference evidence="1 2" key="1">
    <citation type="journal article" date="2019" name="Int. J. Syst. Evol. Microbiol.">
        <title>The Global Catalogue of Microorganisms (GCM) 10K type strain sequencing project: providing services to taxonomists for standard genome sequencing and annotation.</title>
        <authorList>
            <consortium name="The Broad Institute Genomics Platform"/>
            <consortium name="The Broad Institute Genome Sequencing Center for Infectious Disease"/>
            <person name="Wu L."/>
            <person name="Ma J."/>
        </authorList>
    </citation>
    <scope>NUCLEOTIDE SEQUENCE [LARGE SCALE GENOMIC DNA]</scope>
    <source>
        <strain evidence="1 2">CGMCC 1.10594</strain>
    </source>
</reference>
<gene>
    <name evidence="1" type="ORF">ACFSBJ_17040</name>
</gene>
<name>A0ABD6D2I1_9EURY</name>
<dbReference type="AlphaFoldDB" id="A0ABD6D2I1"/>
<evidence type="ECO:0000313" key="2">
    <source>
        <dbReference type="Proteomes" id="UP001597075"/>
    </source>
</evidence>
<comment type="caution">
    <text evidence="1">The sequence shown here is derived from an EMBL/GenBank/DDBJ whole genome shotgun (WGS) entry which is preliminary data.</text>
</comment>
<organism evidence="1 2">
    <name type="scientific">Haloplanus ruber</name>
    <dbReference type="NCBI Taxonomy" id="869892"/>
    <lineage>
        <taxon>Archaea</taxon>
        <taxon>Methanobacteriati</taxon>
        <taxon>Methanobacteriota</taxon>
        <taxon>Stenosarchaea group</taxon>
        <taxon>Halobacteria</taxon>
        <taxon>Halobacteriales</taxon>
        <taxon>Haloferacaceae</taxon>
        <taxon>Haloplanus</taxon>
    </lineage>
</organism>
<keyword evidence="2" id="KW-1185">Reference proteome</keyword>
<proteinExistence type="predicted"/>
<dbReference type="Proteomes" id="UP001597075">
    <property type="component" value="Unassembled WGS sequence"/>
</dbReference>
<dbReference type="EMBL" id="JBHUDL010000032">
    <property type="protein sequence ID" value="MFD1635424.1"/>
    <property type="molecule type" value="Genomic_DNA"/>
</dbReference>
<evidence type="ECO:0000313" key="1">
    <source>
        <dbReference type="EMBL" id="MFD1635424.1"/>
    </source>
</evidence>
<protein>
    <submittedName>
        <fullName evidence="1">Uncharacterized protein</fullName>
    </submittedName>
</protein>
<accession>A0ABD6D2I1</accession>
<dbReference type="RefSeq" id="WP_256407088.1">
    <property type="nucleotide sequence ID" value="NZ_CP187154.1"/>
</dbReference>
<sequence length="128" mass="14472">MIEISQPPAHEEIDAATAELEALAADDTLQFEPHDDSEDDRDGRDAIQIWGVEHNGESLVVNLSDPDVPVHDWDRTVEYLHLTRWDKYFGRPAARIEQFNGVEATHVGYVRGIDPDGETPTVVWEPVR</sequence>